<dbReference type="Proteomes" id="UP000215361">
    <property type="component" value="Unassembled WGS sequence"/>
</dbReference>
<sequence length="93" mass="10804">MFSIYFLIINLITFLAFLIDKRKAVHNKYRIAENVLIFLCIIGGFIGALNSMVIFKHKLYKKKFTITIPIISLIYIIAYVLISRGIFSLNLIF</sequence>
<keyword evidence="1" id="KW-0812">Transmembrane</keyword>
<gene>
    <name evidence="2" type="ORF">B9N56_07335</name>
</gene>
<reference evidence="3" key="1">
    <citation type="submission" date="2017-04" db="EMBL/GenBank/DDBJ databases">
        <title>Finegoldia magna isolated from orthopedic joint implant-associated infections.</title>
        <authorList>
            <person name="Bjorklund S."/>
            <person name="Bruggemann H."/>
            <person name="Jensen A."/>
            <person name="Hellmark B."/>
            <person name="Soderquist B."/>
        </authorList>
    </citation>
    <scope>NUCLEOTIDE SEQUENCE [LARGE SCALE GENOMIC DNA]</scope>
    <source>
        <strain evidence="3">08T492</strain>
    </source>
</reference>
<proteinExistence type="predicted"/>
<evidence type="ECO:0000256" key="1">
    <source>
        <dbReference type="SAM" id="Phobius"/>
    </source>
</evidence>
<dbReference type="AlphaFoldDB" id="A0A233VWY2"/>
<dbReference type="EMBL" id="NDYI01000022">
    <property type="protein sequence ID" value="OXZ36893.1"/>
    <property type="molecule type" value="Genomic_DNA"/>
</dbReference>
<feature type="transmembrane region" description="Helical" evidence="1">
    <location>
        <begin position="67"/>
        <end position="87"/>
    </location>
</feature>
<protein>
    <recommendedName>
        <fullName evidence="4">DUF1294 domain-containing protein</fullName>
    </recommendedName>
</protein>
<accession>A0A233VWY2</accession>
<keyword evidence="1" id="KW-1133">Transmembrane helix</keyword>
<evidence type="ECO:0000313" key="2">
    <source>
        <dbReference type="EMBL" id="OXZ36893.1"/>
    </source>
</evidence>
<feature type="transmembrane region" description="Helical" evidence="1">
    <location>
        <begin position="34"/>
        <end position="55"/>
    </location>
</feature>
<comment type="caution">
    <text evidence="2">The sequence shown here is derived from an EMBL/GenBank/DDBJ whole genome shotgun (WGS) entry which is preliminary data.</text>
</comment>
<keyword evidence="1" id="KW-0472">Membrane</keyword>
<name>A0A233VWY2_FINMA</name>
<dbReference type="RefSeq" id="WP_094202900.1">
    <property type="nucleotide sequence ID" value="NZ_NDYI01000022.1"/>
</dbReference>
<dbReference type="InterPro" id="IPR010718">
    <property type="entry name" value="DUF1294"/>
</dbReference>
<evidence type="ECO:0000313" key="3">
    <source>
        <dbReference type="Proteomes" id="UP000215361"/>
    </source>
</evidence>
<dbReference type="Pfam" id="PF06961">
    <property type="entry name" value="DUF1294"/>
    <property type="match status" value="1"/>
</dbReference>
<evidence type="ECO:0008006" key="4">
    <source>
        <dbReference type="Google" id="ProtNLM"/>
    </source>
</evidence>
<organism evidence="2 3">
    <name type="scientific">Finegoldia magna</name>
    <name type="common">Peptostreptococcus magnus</name>
    <dbReference type="NCBI Taxonomy" id="1260"/>
    <lineage>
        <taxon>Bacteria</taxon>
        <taxon>Bacillati</taxon>
        <taxon>Bacillota</taxon>
        <taxon>Tissierellia</taxon>
        <taxon>Tissierellales</taxon>
        <taxon>Peptoniphilaceae</taxon>
        <taxon>Finegoldia</taxon>
    </lineage>
</organism>